<organism evidence="2">
    <name type="scientific">Rhizophora mucronata</name>
    <name type="common">Asiatic mangrove</name>
    <dbReference type="NCBI Taxonomy" id="61149"/>
    <lineage>
        <taxon>Eukaryota</taxon>
        <taxon>Viridiplantae</taxon>
        <taxon>Streptophyta</taxon>
        <taxon>Embryophyta</taxon>
        <taxon>Tracheophyta</taxon>
        <taxon>Spermatophyta</taxon>
        <taxon>Magnoliopsida</taxon>
        <taxon>eudicotyledons</taxon>
        <taxon>Gunneridae</taxon>
        <taxon>Pentapetalae</taxon>
        <taxon>rosids</taxon>
        <taxon>fabids</taxon>
        <taxon>Malpighiales</taxon>
        <taxon>Rhizophoraceae</taxon>
        <taxon>Rhizophora</taxon>
    </lineage>
</organism>
<accession>A0A2P2PIZ1</accession>
<dbReference type="EMBL" id="GGEC01074256">
    <property type="protein sequence ID" value="MBX54740.1"/>
    <property type="molecule type" value="Transcribed_RNA"/>
</dbReference>
<feature type="region of interest" description="Disordered" evidence="1">
    <location>
        <begin position="1"/>
        <end position="24"/>
    </location>
</feature>
<dbReference type="AlphaFoldDB" id="A0A2P2PIZ1"/>
<protein>
    <submittedName>
        <fullName evidence="2">Uncharacterized protein</fullName>
    </submittedName>
</protein>
<evidence type="ECO:0000313" key="2">
    <source>
        <dbReference type="EMBL" id="MBX54740.1"/>
    </source>
</evidence>
<evidence type="ECO:0000256" key="1">
    <source>
        <dbReference type="SAM" id="MobiDB-lite"/>
    </source>
</evidence>
<name>A0A2P2PIZ1_RHIMU</name>
<reference evidence="2" key="1">
    <citation type="submission" date="2018-02" db="EMBL/GenBank/DDBJ databases">
        <title>Rhizophora mucronata_Transcriptome.</title>
        <authorList>
            <person name="Meera S.P."/>
            <person name="Sreeshan A."/>
            <person name="Augustine A."/>
        </authorList>
    </citation>
    <scope>NUCLEOTIDE SEQUENCE</scope>
    <source>
        <tissue evidence="2">Leaf</tissue>
    </source>
</reference>
<proteinExistence type="predicted"/>
<sequence length="24" mass="2713">MATQLQISNQKRSFASVNETPHPQ</sequence>